<dbReference type="Gene3D" id="3.10.105.10">
    <property type="entry name" value="Dipeptide-binding Protein, Domain 3"/>
    <property type="match status" value="1"/>
</dbReference>
<dbReference type="PANTHER" id="PTHR30290">
    <property type="entry name" value="PERIPLASMIC BINDING COMPONENT OF ABC TRANSPORTER"/>
    <property type="match status" value="1"/>
</dbReference>
<keyword evidence="1" id="KW-0238">DNA-binding</keyword>
<dbReference type="Gene3D" id="3.40.190.10">
    <property type="entry name" value="Periplasmic binding protein-like II"/>
    <property type="match status" value="1"/>
</dbReference>
<evidence type="ECO:0000256" key="1">
    <source>
        <dbReference type="ARBA" id="ARBA00023125"/>
    </source>
</evidence>
<dbReference type="GO" id="GO:0015833">
    <property type="term" value="P:peptide transport"/>
    <property type="evidence" value="ECO:0007669"/>
    <property type="project" value="TreeGrafter"/>
</dbReference>
<dbReference type="Pfam" id="PF12793">
    <property type="entry name" value="SgrR_N"/>
    <property type="match status" value="1"/>
</dbReference>
<dbReference type="GO" id="GO:1904680">
    <property type="term" value="F:peptide transmembrane transporter activity"/>
    <property type="evidence" value="ECO:0007669"/>
    <property type="project" value="TreeGrafter"/>
</dbReference>
<organism evidence="4 5">
    <name type="scientific">Paenibacillus urinalis</name>
    <dbReference type="NCBI Taxonomy" id="521520"/>
    <lineage>
        <taxon>Bacteria</taxon>
        <taxon>Bacillati</taxon>
        <taxon>Bacillota</taxon>
        <taxon>Bacilli</taxon>
        <taxon>Bacillales</taxon>
        <taxon>Paenibacillaceae</taxon>
        <taxon>Paenibacillus</taxon>
    </lineage>
</organism>
<reference evidence="4" key="1">
    <citation type="submission" date="2023-02" db="EMBL/GenBank/DDBJ databases">
        <title>Pathogen: clinical or host-associated sample.</title>
        <authorList>
            <person name="Hergert J."/>
            <person name="Casey R."/>
            <person name="Wagner J."/>
            <person name="Young E.L."/>
            <person name="Oakeson K.F."/>
        </authorList>
    </citation>
    <scope>NUCLEOTIDE SEQUENCE</scope>
    <source>
        <strain evidence="4">2022CK-00830</strain>
    </source>
</reference>
<dbReference type="PANTHER" id="PTHR30290:SF72">
    <property type="entry name" value="HTH-TYPE TRANSCRIPTIONAL REGULATOR SGRR"/>
    <property type="match status" value="1"/>
</dbReference>
<dbReference type="EMBL" id="CP118101">
    <property type="protein sequence ID" value="WDH84748.1"/>
    <property type="molecule type" value="Genomic_DNA"/>
</dbReference>
<dbReference type="InterPro" id="IPR039424">
    <property type="entry name" value="SBP_5"/>
</dbReference>
<evidence type="ECO:0000259" key="3">
    <source>
        <dbReference type="Pfam" id="PF12793"/>
    </source>
</evidence>
<accession>A0AAX3N505</accession>
<dbReference type="Pfam" id="PF00496">
    <property type="entry name" value="SBP_bac_5"/>
    <property type="match status" value="1"/>
</dbReference>
<gene>
    <name evidence="4" type="ORF">PUW23_11260</name>
</gene>
<dbReference type="Proteomes" id="UP001220962">
    <property type="component" value="Chromosome"/>
</dbReference>
<dbReference type="InterPro" id="IPR000914">
    <property type="entry name" value="SBP_5_dom"/>
</dbReference>
<evidence type="ECO:0000313" key="5">
    <source>
        <dbReference type="Proteomes" id="UP001220962"/>
    </source>
</evidence>
<feature type="domain" description="Solute-binding protein family 5" evidence="2">
    <location>
        <begin position="176"/>
        <end position="500"/>
    </location>
</feature>
<feature type="domain" description="Transcriptional regulator SgrR N-terminal HTH" evidence="3">
    <location>
        <begin position="3"/>
        <end position="100"/>
    </location>
</feature>
<name>A0AAX3N505_9BACL</name>
<dbReference type="RefSeq" id="WP_047914003.1">
    <property type="nucleotide sequence ID" value="NZ_CP118101.1"/>
</dbReference>
<evidence type="ECO:0000313" key="4">
    <source>
        <dbReference type="EMBL" id="WDH84748.1"/>
    </source>
</evidence>
<protein>
    <submittedName>
        <fullName evidence="4">ABC transporter substrate-binding protein</fullName>
    </submittedName>
</protein>
<proteinExistence type="predicted"/>
<sequence>MLYEQYLTLNQKLHNKGAGDIPIEVTVERIAEILFCTTRNAKLVIRKMTEQGWISFVSGRGRGNRSRLTFLVDREEILLMMAKDLAERGQFKPAFELLHAHGEGNSIDQFSVWLDGYFGLEKEHKTGSETKDVLRIPIYRPIHTMDPADCFCSLSAHMIQQLFDRLVIYDINTKRFIPALAHHWESNEDATEWTFHLRKGVLFHNGAKLTSEDVRFTMERLASDRRNSWILRSLKQIEAPSSHTIRFVFYRPNWIFLRFVTAVSMSILPKDYAGLSEEKYWEHPVGTGPFQFAEWTECCFTMNAYPYYYQGRPYLDSVIVATLPEEAGLIGGSSRKWSCLNRVTAENEMDTSAAEDTSNSQDTKSFDHIASEHYCTGLLTWNMTKEGSQQNAKFRQAVNLYLDRVRMIEDLGEHRSHPAHSFLADNRYARQAHVVDELHARQLLKESGYDGSTVVIGSYGLHLRDAEWVQSRLADLNIKVIVVARDMTNILADHLVEELDCIIHSVVFPGEEVCLIENYEQHGSYVKELLDPGITEWVHERIDHALACRWADERMAILEEIEEYLRREAQVLFLNHSSFQIQSDASFKGVAINSLGWIDFKEIWKS</sequence>
<dbReference type="GO" id="GO:0003677">
    <property type="term" value="F:DNA binding"/>
    <property type="evidence" value="ECO:0007669"/>
    <property type="project" value="UniProtKB-KW"/>
</dbReference>
<dbReference type="SUPFAM" id="SSF53850">
    <property type="entry name" value="Periplasmic binding protein-like II"/>
    <property type="match status" value="1"/>
</dbReference>
<dbReference type="InterPro" id="IPR025370">
    <property type="entry name" value="SgrR_HTH_N"/>
</dbReference>
<evidence type="ECO:0000259" key="2">
    <source>
        <dbReference type="Pfam" id="PF00496"/>
    </source>
</evidence>
<dbReference type="AlphaFoldDB" id="A0AAX3N505"/>